<dbReference type="Gene3D" id="3.20.20.60">
    <property type="entry name" value="Phosphoenolpyruvate-binding domains"/>
    <property type="match status" value="1"/>
</dbReference>
<keyword evidence="7" id="KW-0547">Nucleotide-binding</keyword>
<evidence type="ECO:0000256" key="9">
    <source>
        <dbReference type="ARBA" id="ARBA00022840"/>
    </source>
</evidence>
<evidence type="ECO:0000259" key="17">
    <source>
        <dbReference type="Pfam" id="PF02896"/>
    </source>
</evidence>
<feature type="domain" description="Pyruvate phosphate dikinase AMP/ATP-binding" evidence="16">
    <location>
        <begin position="296"/>
        <end position="349"/>
    </location>
</feature>
<keyword evidence="19" id="KW-1185">Reference proteome</keyword>
<dbReference type="SUPFAM" id="SSF52009">
    <property type="entry name" value="Phosphohistidine domain"/>
    <property type="match status" value="1"/>
</dbReference>
<feature type="binding site" evidence="13">
    <location>
        <position position="768"/>
    </location>
    <ligand>
        <name>substrate</name>
    </ligand>
</feature>
<evidence type="ECO:0000256" key="6">
    <source>
        <dbReference type="ARBA" id="ARBA00022723"/>
    </source>
</evidence>
<reference evidence="19" key="2">
    <citation type="submission" date="2011-01" db="EMBL/GenBank/DDBJ databases">
        <title>The complete genome of Deinococcus maricopensis DSM 21211.</title>
        <authorList>
            <consortium name="US DOE Joint Genome Institute (JGI-PGF)"/>
            <person name="Lucas S."/>
            <person name="Copeland A."/>
            <person name="Lapidus A."/>
            <person name="Goodwin L."/>
            <person name="Pitluck S."/>
            <person name="Kyrpides N."/>
            <person name="Mavromatis K."/>
            <person name="Pagani I."/>
            <person name="Ivanova N."/>
            <person name="Ovchinnikova G."/>
            <person name="Zeytun A."/>
            <person name="Detter J.C."/>
            <person name="Han C."/>
            <person name="Land M."/>
            <person name="Hauser L."/>
            <person name="Markowitz V."/>
            <person name="Cheng J.-F."/>
            <person name="Hugenholtz P."/>
            <person name="Woyke T."/>
            <person name="Wu D."/>
            <person name="Pukall R."/>
            <person name="Gehrich-Schroeter G."/>
            <person name="Brambilla E."/>
            <person name="Klenk H.-P."/>
            <person name="Eisen J.A."/>
        </authorList>
    </citation>
    <scope>NUCLEOTIDE SEQUENCE [LARGE SCALE GENOMIC DNA]</scope>
    <source>
        <strain evidence="19">DSM 21211 / LMG 22137 / NRRL B-23946 / LB-34</strain>
    </source>
</reference>
<dbReference type="Proteomes" id="UP000008635">
    <property type="component" value="Chromosome"/>
</dbReference>
<dbReference type="InterPro" id="IPR010121">
    <property type="entry name" value="Pyruvate_phosphate_dikinase"/>
</dbReference>
<dbReference type="Pfam" id="PF02896">
    <property type="entry name" value="PEP-utilizers_C"/>
    <property type="match status" value="1"/>
</dbReference>
<feature type="domain" description="PEP-utilising enzyme mobile" evidence="15">
    <location>
        <begin position="416"/>
        <end position="496"/>
    </location>
</feature>
<dbReference type="eggNOG" id="COG1080">
    <property type="taxonomic scope" value="Bacteria"/>
</dbReference>
<gene>
    <name evidence="18" type="ordered locus">Deima_0336</name>
</gene>
<dbReference type="InterPro" id="IPR040442">
    <property type="entry name" value="Pyrv_kinase-like_dom_sf"/>
</dbReference>
<dbReference type="GO" id="GO:0005524">
    <property type="term" value="F:ATP binding"/>
    <property type="evidence" value="ECO:0007669"/>
    <property type="project" value="UniProtKB-UniRule"/>
</dbReference>
<dbReference type="AlphaFoldDB" id="E8U352"/>
<evidence type="ECO:0000256" key="13">
    <source>
        <dbReference type="PIRSR" id="PIRSR000853-2"/>
    </source>
</evidence>
<dbReference type="InterPro" id="IPR000121">
    <property type="entry name" value="PEP_util_C"/>
</dbReference>
<dbReference type="SUPFAM" id="SSF51621">
    <property type="entry name" value="Phosphoenolpyruvate/pyruvate domain"/>
    <property type="match status" value="1"/>
</dbReference>
<dbReference type="NCBIfam" id="TIGR01828">
    <property type="entry name" value="pyru_phos_dikin"/>
    <property type="match status" value="1"/>
</dbReference>
<feature type="domain" description="PEP-utilising enzyme C-terminal" evidence="17">
    <location>
        <begin position="512"/>
        <end position="872"/>
    </location>
</feature>
<accession>E8U352</accession>
<evidence type="ECO:0000256" key="1">
    <source>
        <dbReference type="ARBA" id="ARBA00001946"/>
    </source>
</evidence>
<feature type="binding site" evidence="13">
    <location>
        <position position="555"/>
    </location>
    <ligand>
        <name>substrate</name>
    </ligand>
</feature>
<dbReference type="InterPro" id="IPR013815">
    <property type="entry name" value="ATP_grasp_subdomain_1"/>
</dbReference>
<feature type="binding site" evidence="13">
    <location>
        <position position="746"/>
    </location>
    <ligand>
        <name>substrate</name>
    </ligand>
</feature>
<dbReference type="Gene3D" id="1.20.80.30">
    <property type="match status" value="1"/>
</dbReference>
<feature type="active site" description="Tele-phosphohistidine intermediate" evidence="12">
    <location>
        <position position="449"/>
    </location>
</feature>
<evidence type="ECO:0000313" key="18">
    <source>
        <dbReference type="EMBL" id="ADV65997.1"/>
    </source>
</evidence>
<feature type="binding site" evidence="14">
    <location>
        <position position="746"/>
    </location>
    <ligand>
        <name>Mg(2+)</name>
        <dbReference type="ChEBI" id="CHEBI:18420"/>
    </ligand>
</feature>
<dbReference type="InterPro" id="IPR036637">
    <property type="entry name" value="Phosphohistidine_dom_sf"/>
</dbReference>
<evidence type="ECO:0000256" key="10">
    <source>
        <dbReference type="ARBA" id="ARBA00022842"/>
    </source>
</evidence>
<keyword evidence="8 18" id="KW-0418">Kinase</keyword>
<dbReference type="PROSITE" id="PS00742">
    <property type="entry name" value="PEP_ENZYMES_2"/>
    <property type="match status" value="1"/>
</dbReference>
<dbReference type="Gene3D" id="1.10.189.10">
    <property type="entry name" value="Pyruvate Phosphate Dikinase, domain 2"/>
    <property type="match status" value="1"/>
</dbReference>
<dbReference type="RefSeq" id="WP_013555502.1">
    <property type="nucleotide sequence ID" value="NC_014958.1"/>
</dbReference>
<feature type="binding site" evidence="14">
    <location>
        <position position="770"/>
    </location>
    <ligand>
        <name>Mg(2+)</name>
        <dbReference type="ChEBI" id="CHEBI:18420"/>
    </ligand>
</feature>
<dbReference type="InterPro" id="IPR002192">
    <property type="entry name" value="PPDK_AMP/ATP-bd"/>
</dbReference>
<dbReference type="PANTHER" id="PTHR22931">
    <property type="entry name" value="PHOSPHOENOLPYRUVATE DIKINASE-RELATED"/>
    <property type="match status" value="1"/>
</dbReference>
<evidence type="ECO:0000256" key="3">
    <source>
        <dbReference type="ARBA" id="ARBA00011994"/>
    </source>
</evidence>
<feature type="domain" description="Pyruvate phosphate dikinase AMP/ATP-binding" evidence="16">
    <location>
        <begin position="61"/>
        <end position="287"/>
    </location>
</feature>
<dbReference type="NCBIfam" id="NF004531">
    <property type="entry name" value="PRK05878.1"/>
    <property type="match status" value="1"/>
</dbReference>
<dbReference type="InterPro" id="IPR008279">
    <property type="entry name" value="PEP-util_enz_mobile_dom"/>
</dbReference>
<dbReference type="KEGG" id="dmr:Deima_0336"/>
<sequence length="881" mass="95981">MNHVYFFDEGQADWKDLLGGKGANLCEMTRLGLPVPPGFTITTDACRAYHTNNTVPDTLWDEVRTQLQRLERETAKRLGDAHDPLLVSVRSGAKFSMPGMMDTILNLGLNDHAVEGLAQQSGNPRFAYDAYRRLIQMYGDVVQNVPKHEFEEALDDLKDARGVQNDVDLTAADLRELVDTFKGLYRDGTGHDFPQDPWAQLQGAVLAVFQSWGNRRAVTYRRLNNIPDSLGTAVNVQAMVFGNLGDDSGTGVGFTRNPSTGDKEPFGEFLINAQGEDVVAGIRTPQPLSALERLLPEAHRQLIDTTQGLERHLRDLQDFEFTVERGKLYMLQTRNGKRTAQAAVKVAVDLANEGLITRQEAVTRVDPEALNQLLHPRLKPGHGTAPLTKGLPASPGAATGIVVFTADEAAELGETQDVILVTPETSPEDIHGLAAARGILTARGGMTSHAAVVARGMGKPAVVGAEALRIDRKAGTMAIGDTIVRRGDTLTLDGALGEIYAGAIPTEQPEVSGQLEDLLAWAAETARAGVRANADTPEDARRAREFGAVGIGLCRTEHMFFGEDRIRWVRQMILAHDEHEEQEALTHLLHAQREDFRGILDAMDGLPVTIRLLDPPLHEFLPSLEELAVRVAVAEARGEHTDAAHADRALLSRVRAMHETNPMMGLRGIRLGLTRPAITRMQVRAIAEATATLEREGRAPKPEIMIPLVGTADELAQARAQVEVVLEEVRAEQHATLDIPIGTMIEIPRACVTAGEIAQYADFFSFGTNDLTQLTFGYSRDDAQGKFIPQYLQAGILKHDPFATLDTEGVGALVRMAVQAGRRTNPNLKLGICGEHGGDPASVRFFHDVGLDYVSCSPFRVPIARLAAAQANVDAVQHTTR</sequence>
<keyword evidence="5 18" id="KW-0808">Transferase</keyword>
<evidence type="ECO:0000259" key="16">
    <source>
        <dbReference type="Pfam" id="PF01326"/>
    </source>
</evidence>
<evidence type="ECO:0000313" key="19">
    <source>
        <dbReference type="Proteomes" id="UP000008635"/>
    </source>
</evidence>
<name>E8U352_DEIML</name>
<evidence type="ECO:0000256" key="2">
    <source>
        <dbReference type="ARBA" id="ARBA00007837"/>
    </source>
</evidence>
<dbReference type="InterPro" id="IPR015813">
    <property type="entry name" value="Pyrv/PenolPyrv_kinase-like_dom"/>
</dbReference>
<dbReference type="GO" id="GO:0050242">
    <property type="term" value="F:pyruvate, phosphate dikinase activity"/>
    <property type="evidence" value="ECO:0007669"/>
    <property type="project" value="UniProtKB-UniRule"/>
</dbReference>
<evidence type="ECO:0000256" key="5">
    <source>
        <dbReference type="ARBA" id="ARBA00022679"/>
    </source>
</evidence>
<dbReference type="Gene3D" id="3.50.30.10">
    <property type="entry name" value="Phosphohistidine domain"/>
    <property type="match status" value="1"/>
</dbReference>
<evidence type="ECO:0000259" key="15">
    <source>
        <dbReference type="Pfam" id="PF00391"/>
    </source>
</evidence>
<dbReference type="Gene3D" id="3.30.1490.20">
    <property type="entry name" value="ATP-grasp fold, A domain"/>
    <property type="match status" value="1"/>
</dbReference>
<dbReference type="GO" id="GO:0046872">
    <property type="term" value="F:metal ion binding"/>
    <property type="evidence" value="ECO:0007669"/>
    <property type="project" value="UniProtKB-UniRule"/>
</dbReference>
<feature type="active site" description="Proton donor" evidence="12">
    <location>
        <position position="833"/>
    </location>
</feature>
<evidence type="ECO:0000256" key="8">
    <source>
        <dbReference type="ARBA" id="ARBA00022777"/>
    </source>
</evidence>
<feature type="binding site" evidence="13">
    <location>
        <position position="611"/>
    </location>
    <ligand>
        <name>substrate</name>
    </ligand>
</feature>
<evidence type="ECO:0000256" key="4">
    <source>
        <dbReference type="ARBA" id="ARBA00020138"/>
    </source>
</evidence>
<dbReference type="Gene3D" id="3.30.470.20">
    <property type="entry name" value="ATP-grasp fold, B domain"/>
    <property type="match status" value="1"/>
</dbReference>
<evidence type="ECO:0000256" key="11">
    <source>
        <dbReference type="PIRNR" id="PIRNR000853"/>
    </source>
</evidence>
<keyword evidence="6 14" id="KW-0479">Metal-binding</keyword>
<comment type="cofactor">
    <cofactor evidence="1 11 14">
        <name>Mg(2+)</name>
        <dbReference type="ChEBI" id="CHEBI:18420"/>
    </cofactor>
</comment>
<dbReference type="STRING" id="709986.Deima_0336"/>
<dbReference type="PIRSF" id="PIRSF000853">
    <property type="entry name" value="PPDK"/>
    <property type="match status" value="1"/>
</dbReference>
<keyword evidence="9" id="KW-0067">ATP-binding</keyword>
<feature type="binding site" evidence="13">
    <location>
        <position position="767"/>
    </location>
    <ligand>
        <name>substrate</name>
    </ligand>
</feature>
<dbReference type="Pfam" id="PF00391">
    <property type="entry name" value="PEP-utilizers"/>
    <property type="match status" value="1"/>
</dbReference>
<comment type="similarity">
    <text evidence="2 11">Belongs to the PEP-utilizing enzyme family.</text>
</comment>
<dbReference type="OrthoDB" id="9765468at2"/>
<organism evidence="18 19">
    <name type="scientific">Deinococcus maricopensis (strain DSM 21211 / LMG 22137 / NRRL B-23946 / LB-34)</name>
    <dbReference type="NCBI Taxonomy" id="709986"/>
    <lineage>
        <taxon>Bacteria</taxon>
        <taxon>Thermotogati</taxon>
        <taxon>Deinococcota</taxon>
        <taxon>Deinococci</taxon>
        <taxon>Deinococcales</taxon>
        <taxon>Deinococcaceae</taxon>
        <taxon>Deinococcus</taxon>
    </lineage>
</organism>
<keyword evidence="18" id="KW-0670">Pyruvate</keyword>
<keyword evidence="10 14" id="KW-0460">Magnesium</keyword>
<dbReference type="EC" id="2.7.9.1" evidence="3 11"/>
<dbReference type="InterPro" id="IPR023151">
    <property type="entry name" value="PEP_util_CS"/>
</dbReference>
<comment type="catalytic activity">
    <reaction evidence="11">
        <text>pyruvate + phosphate + ATP = phosphoenolpyruvate + AMP + diphosphate + H(+)</text>
        <dbReference type="Rhea" id="RHEA:10756"/>
        <dbReference type="ChEBI" id="CHEBI:15361"/>
        <dbReference type="ChEBI" id="CHEBI:15378"/>
        <dbReference type="ChEBI" id="CHEBI:30616"/>
        <dbReference type="ChEBI" id="CHEBI:33019"/>
        <dbReference type="ChEBI" id="CHEBI:43474"/>
        <dbReference type="ChEBI" id="CHEBI:58702"/>
        <dbReference type="ChEBI" id="CHEBI:456215"/>
        <dbReference type="EC" id="2.7.9.1"/>
    </reaction>
</comment>
<evidence type="ECO:0000256" key="14">
    <source>
        <dbReference type="PIRSR" id="PIRSR000853-3"/>
    </source>
</evidence>
<dbReference type="eggNOG" id="COG0574">
    <property type="taxonomic scope" value="Bacteria"/>
</dbReference>
<reference evidence="18 19" key="1">
    <citation type="journal article" date="2011" name="Stand. Genomic Sci.">
        <title>Complete genome sequence of Deinococcus maricopensis type strain (LB-34).</title>
        <authorList>
            <person name="Pukall R."/>
            <person name="Zeytun A."/>
            <person name="Lucas S."/>
            <person name="Lapidus A."/>
            <person name="Hammon N."/>
            <person name="Deshpande S."/>
            <person name="Nolan M."/>
            <person name="Cheng J.F."/>
            <person name="Pitluck S."/>
            <person name="Liolios K."/>
            <person name="Pagani I."/>
            <person name="Mikhailova N."/>
            <person name="Ivanova N."/>
            <person name="Mavromatis K."/>
            <person name="Pati A."/>
            <person name="Tapia R."/>
            <person name="Han C."/>
            <person name="Goodwin L."/>
            <person name="Chen A."/>
            <person name="Palaniappan K."/>
            <person name="Land M."/>
            <person name="Hauser L."/>
            <person name="Chang Y.J."/>
            <person name="Jeffries C.D."/>
            <person name="Brambilla E.M."/>
            <person name="Rohde M."/>
            <person name="Goker M."/>
            <person name="Detter J.C."/>
            <person name="Woyke T."/>
            <person name="Bristow J."/>
            <person name="Eisen J.A."/>
            <person name="Markowitz V."/>
            <person name="Hugenholtz P."/>
            <person name="Kyrpides N.C."/>
            <person name="Klenk H.P."/>
        </authorList>
    </citation>
    <scope>NUCLEOTIDE SEQUENCE [LARGE SCALE GENOMIC DNA]</scope>
    <source>
        <strain evidence="19">DSM 21211 / LMG 22137 / NRRL B-23946 / LB-34</strain>
    </source>
</reference>
<evidence type="ECO:0000256" key="7">
    <source>
        <dbReference type="ARBA" id="ARBA00022741"/>
    </source>
</evidence>
<protein>
    <recommendedName>
        <fullName evidence="4 11">Pyruvate, phosphate dikinase</fullName>
        <ecNumber evidence="3 11">2.7.9.1</ecNumber>
    </recommendedName>
</protein>
<dbReference type="HOGENOM" id="CLU_015345_0_2_0"/>
<feature type="binding site" evidence="13">
    <location>
        <position position="769"/>
    </location>
    <ligand>
        <name>substrate</name>
    </ligand>
</feature>
<proteinExistence type="inferred from homology"/>
<dbReference type="PROSITE" id="PS00370">
    <property type="entry name" value="PEP_ENZYMES_PHOS_SITE"/>
    <property type="match status" value="1"/>
</dbReference>
<dbReference type="SUPFAM" id="SSF56059">
    <property type="entry name" value="Glutathione synthetase ATP-binding domain-like"/>
    <property type="match status" value="1"/>
</dbReference>
<dbReference type="Pfam" id="PF01326">
    <property type="entry name" value="PPDK_N"/>
    <property type="match status" value="2"/>
</dbReference>
<dbReference type="EMBL" id="CP002454">
    <property type="protein sequence ID" value="ADV65997.1"/>
    <property type="molecule type" value="Genomic_DNA"/>
</dbReference>
<dbReference type="GO" id="GO:0016301">
    <property type="term" value="F:kinase activity"/>
    <property type="evidence" value="ECO:0007669"/>
    <property type="project" value="UniProtKB-UniRule"/>
</dbReference>
<evidence type="ECO:0000256" key="12">
    <source>
        <dbReference type="PIRSR" id="PIRSR000853-1"/>
    </source>
</evidence>
<dbReference type="InterPro" id="IPR018274">
    <property type="entry name" value="PEP_util_AS"/>
</dbReference>
<dbReference type="PANTHER" id="PTHR22931:SF9">
    <property type="entry name" value="PYRUVATE, PHOSPHATE DIKINASE 1, CHLOROPLASTIC"/>
    <property type="match status" value="1"/>
</dbReference>
<feature type="binding site" evidence="13">
    <location>
        <position position="770"/>
    </location>
    <ligand>
        <name>substrate</name>
    </ligand>
</feature>